<dbReference type="Gene3D" id="3.40.50.2300">
    <property type="match status" value="1"/>
</dbReference>
<organism evidence="7 8">
    <name type="scientific">Desulfoluna butyratoxydans</name>
    <dbReference type="NCBI Taxonomy" id="231438"/>
    <lineage>
        <taxon>Bacteria</taxon>
        <taxon>Pseudomonadati</taxon>
        <taxon>Thermodesulfobacteriota</taxon>
        <taxon>Desulfobacteria</taxon>
        <taxon>Desulfobacterales</taxon>
        <taxon>Desulfolunaceae</taxon>
        <taxon>Desulfoluna</taxon>
    </lineage>
</organism>
<protein>
    <recommendedName>
        <fullName evidence="1">diguanylate cyclase</fullName>
        <ecNumber evidence="1">2.7.7.65</ecNumber>
    </recommendedName>
</protein>
<dbReference type="PANTHER" id="PTHR45138">
    <property type="entry name" value="REGULATORY COMPONENTS OF SENSORY TRANSDUCTION SYSTEM"/>
    <property type="match status" value="1"/>
</dbReference>
<dbReference type="Proteomes" id="UP000507962">
    <property type="component" value="Unassembled WGS sequence"/>
</dbReference>
<evidence type="ECO:0000256" key="3">
    <source>
        <dbReference type="PROSITE-ProRule" id="PRU00169"/>
    </source>
</evidence>
<name>A0A4U8YQC2_9BACT</name>
<evidence type="ECO:0000256" key="4">
    <source>
        <dbReference type="SAM" id="Coils"/>
    </source>
</evidence>
<dbReference type="Pfam" id="PF00072">
    <property type="entry name" value="Response_reg"/>
    <property type="match status" value="1"/>
</dbReference>
<proteinExistence type="predicted"/>
<dbReference type="RefSeq" id="WP_180142461.1">
    <property type="nucleotide sequence ID" value="NZ_CAADHO010000006.1"/>
</dbReference>
<feature type="domain" description="GGDEF" evidence="6">
    <location>
        <begin position="162"/>
        <end position="298"/>
    </location>
</feature>
<keyword evidence="3" id="KW-0597">Phosphoprotein</keyword>
<evidence type="ECO:0000259" key="5">
    <source>
        <dbReference type="PROSITE" id="PS50110"/>
    </source>
</evidence>
<dbReference type="InterPro" id="IPR000160">
    <property type="entry name" value="GGDEF_dom"/>
</dbReference>
<feature type="domain" description="Response regulatory" evidence="5">
    <location>
        <begin position="2"/>
        <end position="119"/>
    </location>
</feature>
<dbReference type="CDD" id="cd01949">
    <property type="entry name" value="GGDEF"/>
    <property type="match status" value="1"/>
</dbReference>
<dbReference type="GO" id="GO:0005886">
    <property type="term" value="C:plasma membrane"/>
    <property type="evidence" value="ECO:0007669"/>
    <property type="project" value="TreeGrafter"/>
</dbReference>
<dbReference type="InterPro" id="IPR011006">
    <property type="entry name" value="CheY-like_superfamily"/>
</dbReference>
<dbReference type="Gene3D" id="3.30.70.270">
    <property type="match status" value="1"/>
</dbReference>
<dbReference type="InterPro" id="IPR043128">
    <property type="entry name" value="Rev_trsase/Diguanyl_cyclase"/>
</dbReference>
<dbReference type="InterPro" id="IPR029787">
    <property type="entry name" value="Nucleotide_cyclase"/>
</dbReference>
<dbReference type="GO" id="GO:0052621">
    <property type="term" value="F:diguanylate cyclase activity"/>
    <property type="evidence" value="ECO:0007669"/>
    <property type="project" value="UniProtKB-EC"/>
</dbReference>
<keyword evidence="4" id="KW-0175">Coiled coil</keyword>
<dbReference type="Pfam" id="PF00990">
    <property type="entry name" value="GGDEF"/>
    <property type="match status" value="1"/>
</dbReference>
<dbReference type="SUPFAM" id="SSF52172">
    <property type="entry name" value="CheY-like"/>
    <property type="match status" value="1"/>
</dbReference>
<dbReference type="SUPFAM" id="SSF55073">
    <property type="entry name" value="Nucleotide cyclase"/>
    <property type="match status" value="1"/>
</dbReference>
<keyword evidence="8" id="KW-1185">Reference proteome</keyword>
<dbReference type="FunFam" id="3.30.70.270:FF:000001">
    <property type="entry name" value="Diguanylate cyclase domain protein"/>
    <property type="match status" value="1"/>
</dbReference>
<sequence length="300" mass="34511">MKIMIAEDDLISRRVLQTNLMKWGYDIDVAVNGREAFEMITRPSPPSLLISDWMMPLMDGPTLCRAIRDLDIARYIYIILLTTKGEKKDIIHGLEAGADDFLTKPFNQEELKYRIRIGERIINLEHRILQLANTDALTGMMNRRAFMERLEQEIERAHREQTALSFLISDIDYFKRVNDTYGHQVGDLVLQCFCQTLKEILRPYDFLGRYGGEEFVVCMPGTMDDQARSVAERLRKAVEEKEIIHPETGELIAITSSFGTATCRLALRERTDDLIKRADEALYRAKEEGRNRVVSGESTA</sequence>
<feature type="modified residue" description="4-aspartylphosphate" evidence="3">
    <location>
        <position position="52"/>
    </location>
</feature>
<dbReference type="GO" id="GO:0000160">
    <property type="term" value="P:phosphorelay signal transduction system"/>
    <property type="evidence" value="ECO:0007669"/>
    <property type="project" value="InterPro"/>
</dbReference>
<dbReference type="PROSITE" id="PS50887">
    <property type="entry name" value="GGDEF"/>
    <property type="match status" value="1"/>
</dbReference>
<accession>A0A4U8YQC2</accession>
<dbReference type="SMART" id="SM00267">
    <property type="entry name" value="GGDEF"/>
    <property type="match status" value="1"/>
</dbReference>
<dbReference type="InterPro" id="IPR001789">
    <property type="entry name" value="Sig_transdc_resp-reg_receiver"/>
</dbReference>
<dbReference type="PANTHER" id="PTHR45138:SF9">
    <property type="entry name" value="DIGUANYLATE CYCLASE DGCM-RELATED"/>
    <property type="match status" value="1"/>
</dbReference>
<dbReference type="GO" id="GO:1902201">
    <property type="term" value="P:negative regulation of bacterial-type flagellum-dependent cell motility"/>
    <property type="evidence" value="ECO:0007669"/>
    <property type="project" value="TreeGrafter"/>
</dbReference>
<dbReference type="NCBIfam" id="TIGR00254">
    <property type="entry name" value="GGDEF"/>
    <property type="match status" value="1"/>
</dbReference>
<dbReference type="PROSITE" id="PS50110">
    <property type="entry name" value="RESPONSE_REGULATORY"/>
    <property type="match status" value="1"/>
</dbReference>
<comment type="catalytic activity">
    <reaction evidence="2">
        <text>2 GTP = 3',3'-c-di-GMP + 2 diphosphate</text>
        <dbReference type="Rhea" id="RHEA:24898"/>
        <dbReference type="ChEBI" id="CHEBI:33019"/>
        <dbReference type="ChEBI" id="CHEBI:37565"/>
        <dbReference type="ChEBI" id="CHEBI:58805"/>
        <dbReference type="EC" id="2.7.7.65"/>
    </reaction>
</comment>
<gene>
    <name evidence="7" type="ORF">MSL71_32980</name>
</gene>
<dbReference type="AlphaFoldDB" id="A0A4U8YQC2"/>
<dbReference type="InterPro" id="IPR050469">
    <property type="entry name" value="Diguanylate_Cyclase"/>
</dbReference>
<dbReference type="GO" id="GO:0043709">
    <property type="term" value="P:cell adhesion involved in single-species biofilm formation"/>
    <property type="evidence" value="ECO:0007669"/>
    <property type="project" value="TreeGrafter"/>
</dbReference>
<evidence type="ECO:0000313" key="7">
    <source>
        <dbReference type="EMBL" id="VFQ45637.1"/>
    </source>
</evidence>
<dbReference type="EMBL" id="CAADHO010000006">
    <property type="protein sequence ID" value="VFQ45637.1"/>
    <property type="molecule type" value="Genomic_DNA"/>
</dbReference>
<evidence type="ECO:0000313" key="8">
    <source>
        <dbReference type="Proteomes" id="UP000507962"/>
    </source>
</evidence>
<dbReference type="EC" id="2.7.7.65" evidence="1"/>
<reference evidence="7 8" key="1">
    <citation type="submission" date="2019-03" db="EMBL/GenBank/DDBJ databases">
        <authorList>
            <person name="Nijsse B."/>
        </authorList>
    </citation>
    <scope>NUCLEOTIDE SEQUENCE [LARGE SCALE GENOMIC DNA]</scope>
    <source>
        <strain evidence="7">Desulfoluna butyratoxydans MSL71</strain>
    </source>
</reference>
<evidence type="ECO:0000256" key="1">
    <source>
        <dbReference type="ARBA" id="ARBA00012528"/>
    </source>
</evidence>
<evidence type="ECO:0000256" key="2">
    <source>
        <dbReference type="ARBA" id="ARBA00034247"/>
    </source>
</evidence>
<dbReference type="SMART" id="SM00448">
    <property type="entry name" value="REC"/>
    <property type="match status" value="1"/>
</dbReference>
<evidence type="ECO:0000259" key="6">
    <source>
        <dbReference type="PROSITE" id="PS50887"/>
    </source>
</evidence>
<feature type="coiled-coil region" evidence="4">
    <location>
        <begin position="140"/>
        <end position="167"/>
    </location>
</feature>